<proteinExistence type="predicted"/>
<name>A0A060ZU18_9ACTN</name>
<keyword evidence="4" id="KW-1185">Reference proteome</keyword>
<feature type="region of interest" description="Disordered" evidence="1">
    <location>
        <begin position="88"/>
        <end position="122"/>
    </location>
</feature>
<reference evidence="3 4" key="2">
    <citation type="submission" date="2021-03" db="EMBL/GenBank/DDBJ databases">
        <title>Genomic Encyclopedia of Type Strains, Phase IV (KMG-IV): sequencing the most valuable type-strain genomes for metagenomic binning, comparative biology and taxonomic classification.</title>
        <authorList>
            <person name="Goeker M."/>
        </authorList>
    </citation>
    <scope>NUCLEOTIDE SEQUENCE [LARGE SCALE GENOMIC DNA]</scope>
    <source>
        <strain evidence="3 4">DSM 41954</strain>
    </source>
</reference>
<dbReference type="EMBL" id="LK022848">
    <property type="protein sequence ID" value="CDR06886.1"/>
    <property type="molecule type" value="Genomic_DNA"/>
</dbReference>
<dbReference type="RefSeq" id="WP_044570505.1">
    <property type="nucleotide sequence ID" value="NZ_BAABDR010000005.1"/>
</dbReference>
<dbReference type="EMBL" id="JAGGLR010000033">
    <property type="protein sequence ID" value="MBP2067733.1"/>
    <property type="molecule type" value="Genomic_DNA"/>
</dbReference>
<gene>
    <name evidence="3" type="ORF">J2Z30_008800</name>
    <name evidence="2" type="ORF">SIRAN3754</name>
</gene>
<sequence>MAVAGYGEYTGSPEDLERLQKELGAIAGAVKKASDDFHDTEAAVVGWDGQNDSFYYQVDPGYQEQNETVRSILASLDGLGEGLRSALAQSSMDMRRTKQQTGDEINDAMSQRPDIAGDDGKR</sequence>
<dbReference type="AlphaFoldDB" id="A0A060ZU18"/>
<dbReference type="Proteomes" id="UP000756710">
    <property type="component" value="Unassembled WGS sequence"/>
</dbReference>
<evidence type="ECO:0000313" key="4">
    <source>
        <dbReference type="Proteomes" id="UP000756710"/>
    </source>
</evidence>
<organism evidence="2">
    <name type="scientific">Streptomyces iranensis</name>
    <dbReference type="NCBI Taxonomy" id="576784"/>
    <lineage>
        <taxon>Bacteria</taxon>
        <taxon>Bacillati</taxon>
        <taxon>Actinomycetota</taxon>
        <taxon>Actinomycetes</taxon>
        <taxon>Kitasatosporales</taxon>
        <taxon>Streptomycetaceae</taxon>
        <taxon>Streptomyces</taxon>
        <taxon>Streptomyces violaceusniger group</taxon>
    </lineage>
</organism>
<evidence type="ECO:0000256" key="1">
    <source>
        <dbReference type="SAM" id="MobiDB-lite"/>
    </source>
</evidence>
<dbReference type="GeneID" id="32467224"/>
<evidence type="ECO:0000313" key="2">
    <source>
        <dbReference type="EMBL" id="CDR06886.1"/>
    </source>
</evidence>
<evidence type="ECO:0000313" key="3">
    <source>
        <dbReference type="EMBL" id="MBP2067733.1"/>
    </source>
</evidence>
<protein>
    <submittedName>
        <fullName evidence="2">Uncharacterized protein</fullName>
    </submittedName>
</protein>
<accession>A0A060ZU18</accession>
<reference evidence="2" key="1">
    <citation type="submission" date="2014-05" db="EMBL/GenBank/DDBJ databases">
        <authorList>
            <person name="Horn Fabian"/>
        </authorList>
    </citation>
    <scope>NUCLEOTIDE SEQUENCE</scope>
</reference>
<dbReference type="HOGENOM" id="CLU_2025451_0_0_11"/>